<dbReference type="Gene3D" id="3.40.50.1820">
    <property type="entry name" value="alpha/beta hydrolase"/>
    <property type="match status" value="1"/>
</dbReference>
<name>A0A541BRF9_9NOCA</name>
<dbReference type="Proteomes" id="UP000316256">
    <property type="component" value="Unassembled WGS sequence"/>
</dbReference>
<dbReference type="RefSeq" id="WP_142094989.1">
    <property type="nucleotide sequence ID" value="NZ_VIGH01000001.1"/>
</dbReference>
<dbReference type="PIRSF" id="PIRSF029171">
    <property type="entry name" value="Esterase_LipA"/>
    <property type="match status" value="1"/>
</dbReference>
<dbReference type="InterPro" id="IPR029058">
    <property type="entry name" value="AB_hydrolase_fold"/>
</dbReference>
<dbReference type="PANTHER" id="PTHR34853">
    <property type="match status" value="1"/>
</dbReference>
<dbReference type="AlphaFoldDB" id="A0A541BRF9"/>
<accession>A0A541BRF9</accession>
<reference evidence="1 2" key="1">
    <citation type="submission" date="2019-06" db="EMBL/GenBank/DDBJ databases">
        <title>Rhodococcus spaelei sp. nov., isolated from a cave.</title>
        <authorList>
            <person name="Lee S.D."/>
        </authorList>
    </citation>
    <scope>NUCLEOTIDE SEQUENCE [LARGE SCALE GENOMIC DNA]</scope>
    <source>
        <strain evidence="1 2">C9-5</strain>
    </source>
</reference>
<dbReference type="Gene3D" id="1.10.260.130">
    <property type="match status" value="1"/>
</dbReference>
<dbReference type="Pfam" id="PF03583">
    <property type="entry name" value="LIP"/>
    <property type="match status" value="1"/>
</dbReference>
<dbReference type="OrthoDB" id="4502978at2"/>
<evidence type="ECO:0000313" key="1">
    <source>
        <dbReference type="EMBL" id="TQF74904.1"/>
    </source>
</evidence>
<proteinExistence type="predicted"/>
<gene>
    <name evidence="1" type="ORF">FK531_02225</name>
</gene>
<dbReference type="GO" id="GO:0016042">
    <property type="term" value="P:lipid catabolic process"/>
    <property type="evidence" value="ECO:0007669"/>
    <property type="project" value="InterPro"/>
</dbReference>
<protein>
    <submittedName>
        <fullName evidence="1">Cutinase family protein</fullName>
    </submittedName>
</protein>
<sequence length="455" mass="47046">MAIQYRRSCVRLCLALGLVVGPGVVGMGVVGAVGTAAAQSDGTASAAESGSADNLPAVVDSVVPPPVGSPSDLQAAIMPSDVGDPFFDRWPNALGDSANGDVLESRDVTGVAAPFVGAPVREVRQLKVRTTDATGNPSFATATLIVPAAAWAGPGPRPVLVNNVPIDGLGRACTPSFLLSHGLTPSANVTDFVPPTTALAAQHGYAVLIPDHEGPRMAYAEPFVAGHAVLDSIRGMRRSLPDEFGDSRIAMVGYSGGAIATHGAVKLIDSYAPELADHIAGAALGGVPADFEMLTRSMNGNLATGLFHGAVFGIARERPQILDLANNLALRVAMSPLRDHCDYTLAAAGATFMPIEAMSAVPHPLDSAVAQDIYRTTAMAGVKSGTPLYIYNGAQEFWIPAQGARNLFAEQCGLGVRAVYREVLGEHGVAAVTGFPGSVEWLDQRLRGLPAPDEC</sequence>
<comment type="caution">
    <text evidence="1">The sequence shown here is derived from an EMBL/GenBank/DDBJ whole genome shotgun (WGS) entry which is preliminary data.</text>
</comment>
<dbReference type="SUPFAM" id="SSF53474">
    <property type="entry name" value="alpha/beta-Hydrolases"/>
    <property type="match status" value="1"/>
</dbReference>
<dbReference type="GO" id="GO:0004806">
    <property type="term" value="F:triacylglycerol lipase activity"/>
    <property type="evidence" value="ECO:0007669"/>
    <property type="project" value="InterPro"/>
</dbReference>
<dbReference type="InterPro" id="IPR005152">
    <property type="entry name" value="Lipase_secreted"/>
</dbReference>
<dbReference type="PANTHER" id="PTHR34853:SF1">
    <property type="entry name" value="LIPASE 5"/>
    <property type="match status" value="1"/>
</dbReference>
<organism evidence="1 2">
    <name type="scientific">Rhodococcus spelaei</name>
    <dbReference type="NCBI Taxonomy" id="2546320"/>
    <lineage>
        <taxon>Bacteria</taxon>
        <taxon>Bacillati</taxon>
        <taxon>Actinomycetota</taxon>
        <taxon>Actinomycetes</taxon>
        <taxon>Mycobacteriales</taxon>
        <taxon>Nocardiaceae</taxon>
        <taxon>Rhodococcus</taxon>
    </lineage>
</organism>
<evidence type="ECO:0000313" key="2">
    <source>
        <dbReference type="Proteomes" id="UP000316256"/>
    </source>
</evidence>
<keyword evidence="2" id="KW-1185">Reference proteome</keyword>
<dbReference type="EMBL" id="VIGH01000001">
    <property type="protein sequence ID" value="TQF74904.1"/>
    <property type="molecule type" value="Genomic_DNA"/>
</dbReference>